<evidence type="ECO:0000313" key="2">
    <source>
        <dbReference type="Proteomes" id="UP000005510"/>
    </source>
</evidence>
<dbReference type="EMBL" id="ABYH01000228">
    <property type="protein sequence ID" value="EEC96579.1"/>
    <property type="molecule type" value="Genomic_DNA"/>
</dbReference>
<gene>
    <name evidence="1" type="ORF">PRABACTJOHN_02029</name>
</gene>
<comment type="caution">
    <text evidence="1">The sequence shown here is derived from an EMBL/GenBank/DDBJ whole genome shotgun (WGS) entry which is preliminary data.</text>
</comment>
<sequence length="176" mass="18932">MHPVADIPAGEILITAIEIVSRRELSVCGGEAFEPFQFRRNKEMPFVVVADVEGDDADRVAGNQVAVVRFVVESEPENAAQLFHTSHTVLAVEGEDDLAVASGLEFVFVFQLFAEFAVVVYLAVDGEDQLAVFASQRLAAGCRIDDGEAFMGEDGGPALIDTAPVRTAVTDAFTHF</sequence>
<dbReference type="Proteomes" id="UP000005510">
    <property type="component" value="Unassembled WGS sequence"/>
</dbReference>
<evidence type="ECO:0000313" key="1">
    <source>
        <dbReference type="EMBL" id="EEC96579.1"/>
    </source>
</evidence>
<organism evidence="1 2">
    <name type="scientific">Parabacteroides johnsonii DSM 18315</name>
    <dbReference type="NCBI Taxonomy" id="537006"/>
    <lineage>
        <taxon>Bacteria</taxon>
        <taxon>Pseudomonadati</taxon>
        <taxon>Bacteroidota</taxon>
        <taxon>Bacteroidia</taxon>
        <taxon>Bacteroidales</taxon>
        <taxon>Tannerellaceae</taxon>
        <taxon>Parabacteroides</taxon>
    </lineage>
</organism>
<accession>B7BAH3</accession>
<proteinExistence type="predicted"/>
<reference evidence="1 2" key="2">
    <citation type="submission" date="2008-10" db="EMBL/GenBank/DDBJ databases">
        <authorList>
            <person name="Fulton L."/>
            <person name="Clifton S."/>
            <person name="Fulton B."/>
            <person name="Xu J."/>
            <person name="Minx P."/>
            <person name="Pepin K.H."/>
            <person name="Johnson M."/>
            <person name="Bhonagiri V."/>
            <person name="Nash W.E."/>
            <person name="Mardis E.R."/>
            <person name="Wilson R.K."/>
        </authorList>
    </citation>
    <scope>NUCLEOTIDE SEQUENCE [LARGE SCALE GENOMIC DNA]</scope>
    <source>
        <strain evidence="1 2">DSM 18315</strain>
    </source>
</reference>
<dbReference type="AlphaFoldDB" id="B7BAH3"/>
<protein>
    <submittedName>
        <fullName evidence="1">Uncharacterized protein</fullName>
    </submittedName>
</protein>
<dbReference type="HOGENOM" id="CLU_1523730_0_0_10"/>
<name>B7BAH3_9BACT</name>
<reference evidence="1 2" key="1">
    <citation type="submission" date="2008-10" db="EMBL/GenBank/DDBJ databases">
        <title>Draft genome sequence of Parabacteroides johnsonii (DSM 18315).</title>
        <authorList>
            <person name="Sudarsanam P."/>
            <person name="Ley R."/>
            <person name="Guruge J."/>
            <person name="Turnbaugh P.J."/>
            <person name="Mahowald M."/>
            <person name="Liep D."/>
            <person name="Gordon J."/>
        </authorList>
    </citation>
    <scope>NUCLEOTIDE SEQUENCE [LARGE SCALE GENOMIC DNA]</scope>
    <source>
        <strain evidence="1 2">DSM 18315</strain>
    </source>
</reference>